<evidence type="ECO:0008006" key="3">
    <source>
        <dbReference type="Google" id="ProtNLM"/>
    </source>
</evidence>
<reference evidence="1" key="1">
    <citation type="journal article" date="2020" name="Stud. Mycol.">
        <title>101 Dothideomycetes genomes: a test case for predicting lifestyles and emergence of pathogens.</title>
        <authorList>
            <person name="Haridas S."/>
            <person name="Albert R."/>
            <person name="Binder M."/>
            <person name="Bloem J."/>
            <person name="Labutti K."/>
            <person name="Salamov A."/>
            <person name="Andreopoulos B."/>
            <person name="Baker S."/>
            <person name="Barry K."/>
            <person name="Bills G."/>
            <person name="Bluhm B."/>
            <person name="Cannon C."/>
            <person name="Castanera R."/>
            <person name="Culley D."/>
            <person name="Daum C."/>
            <person name="Ezra D."/>
            <person name="Gonzalez J."/>
            <person name="Henrissat B."/>
            <person name="Kuo A."/>
            <person name="Liang C."/>
            <person name="Lipzen A."/>
            <person name="Lutzoni F."/>
            <person name="Magnuson J."/>
            <person name="Mondo S."/>
            <person name="Nolan M."/>
            <person name="Ohm R."/>
            <person name="Pangilinan J."/>
            <person name="Park H.-J."/>
            <person name="Ramirez L."/>
            <person name="Alfaro M."/>
            <person name="Sun H."/>
            <person name="Tritt A."/>
            <person name="Yoshinaga Y."/>
            <person name="Zwiers L.-H."/>
            <person name="Turgeon B."/>
            <person name="Goodwin S."/>
            <person name="Spatafora J."/>
            <person name="Crous P."/>
            <person name="Grigoriev I."/>
        </authorList>
    </citation>
    <scope>NUCLEOTIDE SEQUENCE</scope>
    <source>
        <strain evidence="1">CBS 627.86</strain>
    </source>
</reference>
<gene>
    <name evidence="1" type="ORF">BDV96DRAFT_645893</name>
</gene>
<dbReference type="OrthoDB" id="3787976at2759"/>
<keyword evidence="2" id="KW-1185">Reference proteome</keyword>
<accession>A0A6A5Z9E9</accession>
<organism evidence="1 2">
    <name type="scientific">Lophiotrema nucula</name>
    <dbReference type="NCBI Taxonomy" id="690887"/>
    <lineage>
        <taxon>Eukaryota</taxon>
        <taxon>Fungi</taxon>
        <taxon>Dikarya</taxon>
        <taxon>Ascomycota</taxon>
        <taxon>Pezizomycotina</taxon>
        <taxon>Dothideomycetes</taxon>
        <taxon>Pleosporomycetidae</taxon>
        <taxon>Pleosporales</taxon>
        <taxon>Lophiotremataceae</taxon>
        <taxon>Lophiotrema</taxon>
    </lineage>
</organism>
<dbReference type="Proteomes" id="UP000799770">
    <property type="component" value="Unassembled WGS sequence"/>
</dbReference>
<dbReference type="EMBL" id="ML977322">
    <property type="protein sequence ID" value="KAF2115704.1"/>
    <property type="molecule type" value="Genomic_DNA"/>
</dbReference>
<protein>
    <recommendedName>
        <fullName evidence="3">Arrestin-like N-terminal domain-containing protein</fullName>
    </recommendedName>
</protein>
<name>A0A6A5Z9E9_9PLEO</name>
<evidence type="ECO:0000313" key="1">
    <source>
        <dbReference type="EMBL" id="KAF2115704.1"/>
    </source>
</evidence>
<dbReference type="AlphaFoldDB" id="A0A6A5Z9E9"/>
<proteinExistence type="predicted"/>
<sequence>MPSTEHPPPRYMGAFAVDYRLQANSKVRKNIFHRSRGSVELATEEPPALDLSSFPRRPSTTIMLKVLFKEDRRVFEETVEPYSWTFTIETKLKRTLILTTKPFDREPTLADAKNKSQTSLYTKLLLSERREYSQLAWRNEHTAADGTLLQANDHGPLWTTRIPVAFTTAQDLVPSFLCPTFVLRYSVLVSVRIGGLSGQVVLETPLQVYCQNRSLSKNIQHCELQASEDLPCLNRGNIGEDTSLEVVGRPPKYRRWAF</sequence>
<evidence type="ECO:0000313" key="2">
    <source>
        <dbReference type="Proteomes" id="UP000799770"/>
    </source>
</evidence>